<dbReference type="PANTHER" id="PTHR46796">
    <property type="entry name" value="HTH-TYPE TRANSCRIPTIONAL ACTIVATOR RHAS-RELATED"/>
    <property type="match status" value="1"/>
</dbReference>
<dbReference type="GO" id="GO:0003700">
    <property type="term" value="F:DNA-binding transcription factor activity"/>
    <property type="evidence" value="ECO:0007669"/>
    <property type="project" value="InterPro"/>
</dbReference>
<name>A0A3B0VFP3_9ZZZZ</name>
<evidence type="ECO:0000256" key="2">
    <source>
        <dbReference type="ARBA" id="ARBA00023015"/>
    </source>
</evidence>
<keyword evidence="3" id="KW-0238">DNA-binding</keyword>
<keyword evidence="4" id="KW-0804">Transcription</keyword>
<dbReference type="PROSITE" id="PS01124">
    <property type="entry name" value="HTH_ARAC_FAMILY_2"/>
    <property type="match status" value="1"/>
</dbReference>
<proteinExistence type="predicted"/>
<protein>
    <recommendedName>
        <fullName evidence="6">HTH araC/xylS-type domain-containing protein</fullName>
    </recommendedName>
</protein>
<dbReference type="EMBL" id="UOEU01000921">
    <property type="protein sequence ID" value="VAW42448.1"/>
    <property type="molecule type" value="Genomic_DNA"/>
</dbReference>
<gene>
    <name evidence="7" type="ORF">MNBD_CHLOROFLEXI01-3740</name>
</gene>
<dbReference type="SUPFAM" id="SSF46689">
    <property type="entry name" value="Homeodomain-like"/>
    <property type="match status" value="2"/>
</dbReference>
<dbReference type="SMART" id="SM00342">
    <property type="entry name" value="HTH_ARAC"/>
    <property type="match status" value="1"/>
</dbReference>
<dbReference type="InterPro" id="IPR050204">
    <property type="entry name" value="AraC_XylS_family_regulators"/>
</dbReference>
<dbReference type="InterPro" id="IPR009057">
    <property type="entry name" value="Homeodomain-like_sf"/>
</dbReference>
<evidence type="ECO:0000259" key="6">
    <source>
        <dbReference type="PROSITE" id="PS01124"/>
    </source>
</evidence>
<evidence type="ECO:0000256" key="4">
    <source>
        <dbReference type="ARBA" id="ARBA00023163"/>
    </source>
</evidence>
<dbReference type="InterPro" id="IPR037923">
    <property type="entry name" value="HTH-like"/>
</dbReference>
<evidence type="ECO:0000256" key="3">
    <source>
        <dbReference type="ARBA" id="ARBA00023125"/>
    </source>
</evidence>
<dbReference type="PANTHER" id="PTHR46796:SF13">
    <property type="entry name" value="HTH-TYPE TRANSCRIPTIONAL ACTIVATOR RHAS"/>
    <property type="match status" value="1"/>
</dbReference>
<organism evidence="7">
    <name type="scientific">hydrothermal vent metagenome</name>
    <dbReference type="NCBI Taxonomy" id="652676"/>
    <lineage>
        <taxon>unclassified sequences</taxon>
        <taxon>metagenomes</taxon>
        <taxon>ecological metagenomes</taxon>
    </lineage>
</organism>
<accession>A0A3B0VFP3</accession>
<dbReference type="GO" id="GO:0043565">
    <property type="term" value="F:sequence-specific DNA binding"/>
    <property type="evidence" value="ECO:0007669"/>
    <property type="project" value="InterPro"/>
</dbReference>
<keyword evidence="2" id="KW-0805">Transcription regulation</keyword>
<reference evidence="7" key="1">
    <citation type="submission" date="2018-06" db="EMBL/GenBank/DDBJ databases">
        <authorList>
            <person name="Zhirakovskaya E."/>
        </authorList>
    </citation>
    <scope>NUCLEOTIDE SEQUENCE</scope>
</reference>
<feature type="domain" description="HTH araC/xylS-type" evidence="6">
    <location>
        <begin position="200"/>
        <end position="295"/>
    </location>
</feature>
<evidence type="ECO:0000256" key="5">
    <source>
        <dbReference type="SAM" id="MobiDB-lite"/>
    </source>
</evidence>
<dbReference type="AlphaFoldDB" id="A0A3B0VFP3"/>
<dbReference type="InterPro" id="IPR018060">
    <property type="entry name" value="HTH_AraC"/>
</dbReference>
<sequence length="295" mass="33725">MEKMTESKLPQRPISGGNTTHIGSRPDHFEYWRVGYGSSEGYVLDFWVECAGEYHCKPNHLYPHNEYQLERWTRVFYLKMGEAECGFANNRISLKAGDLLIAPPHHPFIYQCRHASHYHWFALAGRWPALLDAPPRVLHYSPGYDAILEVNFTSIRETLILQPSGYPLQAVSRFYDLMARLALLQSEGMPASSSYPDAVRNAMIYLQENYSQPFSAAETAATVHVSQSYLRALFEKWVGESPKRYHTRCRIEQAGQLLRDQHLSVKVVADLVGFSDVSYFSRVFKQITGVAPTGW</sequence>
<evidence type="ECO:0000256" key="1">
    <source>
        <dbReference type="ARBA" id="ARBA00022490"/>
    </source>
</evidence>
<dbReference type="SUPFAM" id="SSF51215">
    <property type="entry name" value="Regulatory protein AraC"/>
    <property type="match status" value="1"/>
</dbReference>
<dbReference type="Gene3D" id="1.10.10.60">
    <property type="entry name" value="Homeodomain-like"/>
    <property type="match status" value="2"/>
</dbReference>
<keyword evidence="1" id="KW-0963">Cytoplasm</keyword>
<evidence type="ECO:0000313" key="7">
    <source>
        <dbReference type="EMBL" id="VAW42448.1"/>
    </source>
</evidence>
<feature type="region of interest" description="Disordered" evidence="5">
    <location>
        <begin position="1"/>
        <end position="21"/>
    </location>
</feature>
<dbReference type="Pfam" id="PF12833">
    <property type="entry name" value="HTH_18"/>
    <property type="match status" value="1"/>
</dbReference>